<dbReference type="GO" id="GO:0016567">
    <property type="term" value="P:protein ubiquitination"/>
    <property type="evidence" value="ECO:0007669"/>
    <property type="project" value="TreeGrafter"/>
</dbReference>
<evidence type="ECO:0000256" key="7">
    <source>
        <dbReference type="ARBA" id="ARBA00022786"/>
    </source>
</evidence>
<keyword evidence="8" id="KW-0862">Zinc</keyword>
<evidence type="ECO:0000256" key="4">
    <source>
        <dbReference type="ARBA" id="ARBA00022692"/>
    </source>
</evidence>
<evidence type="ECO:0000256" key="2">
    <source>
        <dbReference type="ARBA" id="ARBA00004906"/>
    </source>
</evidence>
<evidence type="ECO:0000313" key="17">
    <source>
        <dbReference type="Proteomes" id="UP000623129"/>
    </source>
</evidence>
<dbReference type="Proteomes" id="UP000623129">
    <property type="component" value="Unassembled WGS sequence"/>
</dbReference>
<keyword evidence="3" id="KW-0808">Transferase</keyword>
<evidence type="ECO:0000256" key="3">
    <source>
        <dbReference type="ARBA" id="ARBA00022679"/>
    </source>
</evidence>
<reference evidence="16" key="1">
    <citation type="submission" date="2020-01" db="EMBL/GenBank/DDBJ databases">
        <title>Genome sequence of Kobresia littledalei, the first chromosome-level genome in the family Cyperaceae.</title>
        <authorList>
            <person name="Qu G."/>
        </authorList>
    </citation>
    <scope>NUCLEOTIDE SEQUENCE</scope>
    <source>
        <strain evidence="16">C.B.Clarke</strain>
        <tissue evidence="16">Leaf</tissue>
    </source>
</reference>
<keyword evidence="9 14" id="KW-1133">Transmembrane helix</keyword>
<evidence type="ECO:0000259" key="15">
    <source>
        <dbReference type="PROSITE" id="PS50089"/>
    </source>
</evidence>
<evidence type="ECO:0000256" key="12">
    <source>
        <dbReference type="PROSITE-ProRule" id="PRU00175"/>
    </source>
</evidence>
<keyword evidence="5" id="KW-0479">Metal-binding</keyword>
<keyword evidence="17" id="KW-1185">Reference proteome</keyword>
<evidence type="ECO:0000313" key="16">
    <source>
        <dbReference type="EMBL" id="KAF3340459.1"/>
    </source>
</evidence>
<proteinExistence type="inferred from homology"/>
<feature type="domain" description="RING-type" evidence="15">
    <location>
        <begin position="140"/>
        <end position="182"/>
    </location>
</feature>
<feature type="region of interest" description="Disordered" evidence="13">
    <location>
        <begin position="91"/>
        <end position="111"/>
    </location>
</feature>
<dbReference type="EMBL" id="SWLB01000003">
    <property type="protein sequence ID" value="KAF3340459.1"/>
    <property type="molecule type" value="Genomic_DNA"/>
</dbReference>
<comment type="subcellular location">
    <subcellularLocation>
        <location evidence="1">Membrane</location>
        <topology evidence="1">Single-pass membrane protein</topology>
    </subcellularLocation>
</comment>
<dbReference type="CDD" id="cd16461">
    <property type="entry name" value="RING-H2_EL5-like"/>
    <property type="match status" value="1"/>
</dbReference>
<sequence length="354" mass="38093">MSSLPPPLWPPPPPPASLTPLVSQPAQPLAAAVQPPSSLSLSPSLLIIAGIIVFVFLASVSIHLLLRLLSKRSPSRVVSSYSFSSSASASARDLQFPSPPEAEAPTPTSDHTKTDALIEALPIFTLASSLASLPKSSPDCAVCLSPFDPKAELRLLPACRHAFHAECIDTWLRSTASCPLCRASVRLPFPPLPAASGNNHSRSFRVEIGSVSRRRNEENPNTTSGRSYSLGSFDYLVEDDIEAVVSRISRMKEEKEAETTLGAPPPPGEHVAELAGEGRGWLRDYVDRIASSASSSFNSLRFSGRWSARWSNRPDNGVSAGDSRHWDVEVAAPQPPVTGDEATFHAIYRWMVGI</sequence>
<dbReference type="Pfam" id="PF13639">
    <property type="entry name" value="zf-RING_2"/>
    <property type="match status" value="1"/>
</dbReference>
<dbReference type="PANTHER" id="PTHR45768">
    <property type="entry name" value="E3 UBIQUITIN-PROTEIN LIGASE RNF13-LIKE"/>
    <property type="match status" value="1"/>
</dbReference>
<keyword evidence="4 14" id="KW-0812">Transmembrane</keyword>
<dbReference type="GO" id="GO:0008270">
    <property type="term" value="F:zinc ion binding"/>
    <property type="evidence" value="ECO:0007669"/>
    <property type="project" value="UniProtKB-KW"/>
</dbReference>
<dbReference type="GO" id="GO:0016740">
    <property type="term" value="F:transferase activity"/>
    <property type="evidence" value="ECO:0007669"/>
    <property type="project" value="UniProtKB-KW"/>
</dbReference>
<dbReference type="SUPFAM" id="SSF57850">
    <property type="entry name" value="RING/U-box"/>
    <property type="match status" value="1"/>
</dbReference>
<dbReference type="OrthoDB" id="8062037at2759"/>
<name>A0A833RXK7_9POAL</name>
<dbReference type="PROSITE" id="PS50089">
    <property type="entry name" value="ZF_RING_2"/>
    <property type="match status" value="1"/>
</dbReference>
<evidence type="ECO:0000256" key="13">
    <source>
        <dbReference type="SAM" id="MobiDB-lite"/>
    </source>
</evidence>
<comment type="caution">
    <text evidence="16">The sequence shown here is derived from an EMBL/GenBank/DDBJ whole genome shotgun (WGS) entry which is preliminary data.</text>
</comment>
<evidence type="ECO:0000256" key="10">
    <source>
        <dbReference type="ARBA" id="ARBA00023136"/>
    </source>
</evidence>
<keyword evidence="7" id="KW-0833">Ubl conjugation pathway</keyword>
<dbReference type="FunFam" id="3.30.40.10:FF:000366">
    <property type="entry name" value="E3 ubiquitin-protein ligase ATL4"/>
    <property type="match status" value="1"/>
</dbReference>
<dbReference type="SMART" id="SM00184">
    <property type="entry name" value="RING"/>
    <property type="match status" value="1"/>
</dbReference>
<gene>
    <name evidence="16" type="ORF">FCM35_KLT16230</name>
</gene>
<feature type="region of interest" description="Disordered" evidence="13">
    <location>
        <begin position="1"/>
        <end position="22"/>
    </location>
</feature>
<evidence type="ECO:0000256" key="5">
    <source>
        <dbReference type="ARBA" id="ARBA00022723"/>
    </source>
</evidence>
<evidence type="ECO:0000256" key="14">
    <source>
        <dbReference type="SAM" id="Phobius"/>
    </source>
</evidence>
<evidence type="ECO:0000256" key="1">
    <source>
        <dbReference type="ARBA" id="ARBA00004167"/>
    </source>
</evidence>
<protein>
    <submittedName>
        <fullName evidence="16">E3 ubiquitin-protein ligase ATL4</fullName>
    </submittedName>
</protein>
<evidence type="ECO:0000256" key="11">
    <source>
        <dbReference type="ARBA" id="ARBA00024209"/>
    </source>
</evidence>
<evidence type="ECO:0000256" key="6">
    <source>
        <dbReference type="ARBA" id="ARBA00022771"/>
    </source>
</evidence>
<dbReference type="InterPro" id="IPR001841">
    <property type="entry name" value="Znf_RING"/>
</dbReference>
<dbReference type="Gene3D" id="3.30.40.10">
    <property type="entry name" value="Zinc/RING finger domain, C3HC4 (zinc finger)"/>
    <property type="match status" value="1"/>
</dbReference>
<dbReference type="GO" id="GO:0016020">
    <property type="term" value="C:membrane"/>
    <property type="evidence" value="ECO:0007669"/>
    <property type="project" value="UniProtKB-SubCell"/>
</dbReference>
<comment type="pathway">
    <text evidence="2">Protein modification; protein ubiquitination.</text>
</comment>
<feature type="transmembrane region" description="Helical" evidence="14">
    <location>
        <begin position="45"/>
        <end position="66"/>
    </location>
</feature>
<dbReference type="AlphaFoldDB" id="A0A833RXK7"/>
<keyword evidence="6 12" id="KW-0863">Zinc-finger</keyword>
<comment type="similarity">
    <text evidence="11">Belongs to the RING-type zinc finger family. ATL subfamily.</text>
</comment>
<evidence type="ECO:0000256" key="8">
    <source>
        <dbReference type="ARBA" id="ARBA00022833"/>
    </source>
</evidence>
<evidence type="ECO:0000256" key="9">
    <source>
        <dbReference type="ARBA" id="ARBA00022989"/>
    </source>
</evidence>
<organism evidence="16 17">
    <name type="scientific">Carex littledalei</name>
    <dbReference type="NCBI Taxonomy" id="544730"/>
    <lineage>
        <taxon>Eukaryota</taxon>
        <taxon>Viridiplantae</taxon>
        <taxon>Streptophyta</taxon>
        <taxon>Embryophyta</taxon>
        <taxon>Tracheophyta</taxon>
        <taxon>Spermatophyta</taxon>
        <taxon>Magnoliopsida</taxon>
        <taxon>Liliopsida</taxon>
        <taxon>Poales</taxon>
        <taxon>Cyperaceae</taxon>
        <taxon>Cyperoideae</taxon>
        <taxon>Cariceae</taxon>
        <taxon>Carex</taxon>
        <taxon>Carex subgen. Euthyceras</taxon>
    </lineage>
</organism>
<dbReference type="InterPro" id="IPR013083">
    <property type="entry name" value="Znf_RING/FYVE/PHD"/>
</dbReference>
<feature type="compositionally biased region" description="Pro residues" evidence="13">
    <location>
        <begin position="1"/>
        <end position="17"/>
    </location>
</feature>
<accession>A0A833RXK7</accession>
<dbReference type="PANTHER" id="PTHR45768:SF16">
    <property type="entry name" value="E3 UBIQUITIN-PROTEIN LIGASE ATL4"/>
    <property type="match status" value="1"/>
</dbReference>
<keyword evidence="10 14" id="KW-0472">Membrane</keyword>